<dbReference type="SUPFAM" id="SSF56601">
    <property type="entry name" value="beta-lactamase/transpeptidase-like"/>
    <property type="match status" value="1"/>
</dbReference>
<dbReference type="EC" id="3.5.2.6" evidence="3 6"/>
<organism evidence="8 9">
    <name type="scientific">Aureicoccus marinus</name>
    <dbReference type="NCBI Taxonomy" id="754435"/>
    <lineage>
        <taxon>Bacteria</taxon>
        <taxon>Pseudomonadati</taxon>
        <taxon>Bacteroidota</taxon>
        <taxon>Flavobacteriia</taxon>
        <taxon>Flavobacteriales</taxon>
        <taxon>Flavobacteriaceae</taxon>
        <taxon>Aureicoccus</taxon>
    </lineage>
</organism>
<dbReference type="AlphaFoldDB" id="A0A2S7TA23"/>
<evidence type="ECO:0000256" key="4">
    <source>
        <dbReference type="ARBA" id="ARBA00022801"/>
    </source>
</evidence>
<gene>
    <name evidence="8" type="ORF">BST99_05100</name>
</gene>
<dbReference type="GO" id="GO:0046677">
    <property type="term" value="P:response to antibiotic"/>
    <property type="evidence" value="ECO:0007669"/>
    <property type="project" value="UniProtKB-UniRule"/>
</dbReference>
<proteinExistence type="inferred from homology"/>
<dbReference type="Gene3D" id="3.40.710.10">
    <property type="entry name" value="DD-peptidase/beta-lactamase superfamily"/>
    <property type="match status" value="1"/>
</dbReference>
<keyword evidence="5 6" id="KW-0046">Antibiotic resistance</keyword>
<comment type="similarity">
    <text evidence="2 6">Belongs to the class-A beta-lactamase family.</text>
</comment>
<feature type="domain" description="Beta-lactamase class A catalytic" evidence="7">
    <location>
        <begin position="33"/>
        <end position="259"/>
    </location>
</feature>
<comment type="catalytic activity">
    <reaction evidence="1 6">
        <text>a beta-lactam + H2O = a substituted beta-amino acid</text>
        <dbReference type="Rhea" id="RHEA:20401"/>
        <dbReference type="ChEBI" id="CHEBI:15377"/>
        <dbReference type="ChEBI" id="CHEBI:35627"/>
        <dbReference type="ChEBI" id="CHEBI:140347"/>
        <dbReference type="EC" id="3.5.2.6"/>
    </reaction>
</comment>
<dbReference type="Pfam" id="PF13354">
    <property type="entry name" value="Beta-lactamase2"/>
    <property type="match status" value="1"/>
</dbReference>
<dbReference type="NCBIfam" id="NF033103">
    <property type="entry name" value="bla_class_A"/>
    <property type="match status" value="1"/>
</dbReference>
<keyword evidence="9" id="KW-1185">Reference proteome</keyword>
<reference evidence="9" key="1">
    <citation type="submission" date="2016-11" db="EMBL/GenBank/DDBJ databases">
        <title>Trade-off between light-utilization and light-protection in marine flavobacteria.</title>
        <authorList>
            <person name="Kumagai Y."/>
            <person name="Yoshizawa S."/>
            <person name="Kogure K."/>
        </authorList>
    </citation>
    <scope>NUCLEOTIDE SEQUENCE [LARGE SCALE GENOMIC DNA]</scope>
    <source>
        <strain evidence="9">SG-18</strain>
    </source>
</reference>
<dbReference type="InterPro" id="IPR012338">
    <property type="entry name" value="Beta-lactam/transpept-like"/>
</dbReference>
<dbReference type="GO" id="GO:0030655">
    <property type="term" value="P:beta-lactam antibiotic catabolic process"/>
    <property type="evidence" value="ECO:0007669"/>
    <property type="project" value="InterPro"/>
</dbReference>
<comment type="caution">
    <text evidence="8">The sequence shown here is derived from an EMBL/GenBank/DDBJ whole genome shotgun (WGS) entry which is preliminary data.</text>
</comment>
<evidence type="ECO:0000256" key="5">
    <source>
        <dbReference type="ARBA" id="ARBA00023251"/>
    </source>
</evidence>
<evidence type="ECO:0000256" key="6">
    <source>
        <dbReference type="RuleBase" id="RU361140"/>
    </source>
</evidence>
<protein>
    <recommendedName>
        <fullName evidence="3 6">Beta-lactamase</fullName>
        <ecNumber evidence="3 6">3.5.2.6</ecNumber>
    </recommendedName>
</protein>
<dbReference type="PRINTS" id="PR00118">
    <property type="entry name" value="BLACTAMASEA"/>
</dbReference>
<evidence type="ECO:0000256" key="2">
    <source>
        <dbReference type="ARBA" id="ARBA00009009"/>
    </source>
</evidence>
<dbReference type="GO" id="GO:0008800">
    <property type="term" value="F:beta-lactamase activity"/>
    <property type="evidence" value="ECO:0007669"/>
    <property type="project" value="UniProtKB-UniRule"/>
</dbReference>
<dbReference type="Proteomes" id="UP000239366">
    <property type="component" value="Unassembled WGS sequence"/>
</dbReference>
<evidence type="ECO:0000313" key="8">
    <source>
        <dbReference type="EMBL" id="PQJ16793.1"/>
    </source>
</evidence>
<dbReference type="PANTHER" id="PTHR35333">
    <property type="entry name" value="BETA-LACTAMASE"/>
    <property type="match status" value="1"/>
</dbReference>
<evidence type="ECO:0000256" key="3">
    <source>
        <dbReference type="ARBA" id="ARBA00012865"/>
    </source>
</evidence>
<dbReference type="InterPro" id="IPR045155">
    <property type="entry name" value="Beta-lactam_cat"/>
</dbReference>
<dbReference type="InterPro" id="IPR023650">
    <property type="entry name" value="Beta-lactam_class-A_AS"/>
</dbReference>
<evidence type="ECO:0000313" key="9">
    <source>
        <dbReference type="Proteomes" id="UP000239366"/>
    </source>
</evidence>
<name>A0A2S7TA23_9FLAO</name>
<evidence type="ECO:0000256" key="1">
    <source>
        <dbReference type="ARBA" id="ARBA00001526"/>
    </source>
</evidence>
<dbReference type="PANTHER" id="PTHR35333:SF3">
    <property type="entry name" value="BETA-LACTAMASE-TYPE TRANSPEPTIDASE FOLD CONTAINING PROTEIN"/>
    <property type="match status" value="1"/>
</dbReference>
<dbReference type="PROSITE" id="PS00146">
    <property type="entry name" value="BETA_LACTAMASE_A"/>
    <property type="match status" value="1"/>
</dbReference>
<evidence type="ECO:0000259" key="7">
    <source>
        <dbReference type="Pfam" id="PF13354"/>
    </source>
</evidence>
<dbReference type="InterPro" id="IPR000871">
    <property type="entry name" value="Beta-lactam_class-A"/>
</dbReference>
<sequence length="289" mass="32519">MSNFEPNWYTQEAKARLLDQIAAVDKNLDGQLGFSVLHLESGQEISHFGNKRFPMQSVYKFPIALVMLQAVDRGEFSLDQMVEISPSEYIPSNGHSPLRDRFPRGTSMSIKELLRYNISESDGTACDVLLRLLGGTKETEKKLHALGITDMAIATTEMVQMKNDTIQYQNWATPRGMNQLLKVFHQGEVLSEPSGNLLKEFMSISTPWFDRRLKGKLPPGTKLIHKTGTSNTYQGLNRATNDVGIIELPNGEHLAVSAFIMDSRDQHQERENAIAQAARLAYNFWTSTN</sequence>
<keyword evidence="4 6" id="KW-0378">Hydrolase</keyword>
<accession>A0A2S7TA23</accession>
<dbReference type="EMBL" id="MQVX01000001">
    <property type="protein sequence ID" value="PQJ16793.1"/>
    <property type="molecule type" value="Genomic_DNA"/>
</dbReference>